<dbReference type="SUPFAM" id="SSF52540">
    <property type="entry name" value="P-loop containing nucleoside triphosphate hydrolases"/>
    <property type="match status" value="1"/>
</dbReference>
<keyword evidence="6" id="KW-1185">Reference proteome</keyword>
<feature type="repeat" description="ANK" evidence="2">
    <location>
        <begin position="776"/>
        <end position="808"/>
    </location>
</feature>
<dbReference type="OrthoDB" id="195446at2759"/>
<evidence type="ECO:0000313" key="5">
    <source>
        <dbReference type="EMBL" id="KAE8131790.1"/>
    </source>
</evidence>
<accession>A0A5N6SDK7</accession>
<dbReference type="SMART" id="SM00248">
    <property type="entry name" value="ANK"/>
    <property type="match status" value="5"/>
</dbReference>
<evidence type="ECO:0000313" key="6">
    <source>
        <dbReference type="Proteomes" id="UP000325672"/>
    </source>
</evidence>
<keyword evidence="2" id="KW-0040">ANK repeat</keyword>
<evidence type="ECO:0000259" key="4">
    <source>
        <dbReference type="Pfam" id="PF24883"/>
    </source>
</evidence>
<dbReference type="PROSITE" id="PS50297">
    <property type="entry name" value="ANK_REP_REGION"/>
    <property type="match status" value="3"/>
</dbReference>
<gene>
    <name evidence="5" type="ORF">BDV38DRAFT_263467</name>
</gene>
<feature type="domain" description="Nephrocystin 3-like N-terminal" evidence="4">
    <location>
        <begin position="178"/>
        <end position="341"/>
    </location>
</feature>
<dbReference type="PANTHER" id="PTHR10039:SF15">
    <property type="entry name" value="NACHT DOMAIN-CONTAINING PROTEIN"/>
    <property type="match status" value="1"/>
</dbReference>
<dbReference type="SUPFAM" id="SSF48403">
    <property type="entry name" value="Ankyrin repeat"/>
    <property type="match status" value="1"/>
</dbReference>
<dbReference type="PROSITE" id="PS50088">
    <property type="entry name" value="ANK_REPEAT"/>
    <property type="match status" value="4"/>
</dbReference>
<feature type="repeat" description="ANK" evidence="2">
    <location>
        <begin position="743"/>
        <end position="775"/>
    </location>
</feature>
<dbReference type="Pfam" id="PF22939">
    <property type="entry name" value="WHD_GPIID"/>
    <property type="match status" value="1"/>
</dbReference>
<organism evidence="5 6">
    <name type="scientific">Aspergillus pseudotamarii</name>
    <dbReference type="NCBI Taxonomy" id="132259"/>
    <lineage>
        <taxon>Eukaryota</taxon>
        <taxon>Fungi</taxon>
        <taxon>Dikarya</taxon>
        <taxon>Ascomycota</taxon>
        <taxon>Pezizomycotina</taxon>
        <taxon>Eurotiomycetes</taxon>
        <taxon>Eurotiomycetidae</taxon>
        <taxon>Eurotiales</taxon>
        <taxon>Aspergillaceae</taxon>
        <taxon>Aspergillus</taxon>
        <taxon>Aspergillus subgen. Circumdati</taxon>
    </lineage>
</organism>
<dbReference type="PANTHER" id="PTHR10039">
    <property type="entry name" value="AMELOGENIN"/>
    <property type="match status" value="1"/>
</dbReference>
<feature type="repeat" description="ANK" evidence="2">
    <location>
        <begin position="710"/>
        <end position="742"/>
    </location>
</feature>
<dbReference type="InterPro" id="IPR027417">
    <property type="entry name" value="P-loop_NTPase"/>
</dbReference>
<dbReference type="Gene3D" id="1.25.40.20">
    <property type="entry name" value="Ankyrin repeat-containing domain"/>
    <property type="match status" value="1"/>
</dbReference>
<evidence type="ECO:0008006" key="7">
    <source>
        <dbReference type="Google" id="ProtNLM"/>
    </source>
</evidence>
<dbReference type="InterPro" id="IPR054471">
    <property type="entry name" value="GPIID_WHD"/>
</dbReference>
<protein>
    <recommendedName>
        <fullName evidence="7">Ankyrin repeat-containing domain protein</fullName>
    </recommendedName>
</protein>
<dbReference type="InterPro" id="IPR056884">
    <property type="entry name" value="NPHP3-like_N"/>
</dbReference>
<dbReference type="RefSeq" id="XP_031907853.1">
    <property type="nucleotide sequence ID" value="XM_032056186.1"/>
</dbReference>
<evidence type="ECO:0000256" key="2">
    <source>
        <dbReference type="PROSITE-ProRule" id="PRU00023"/>
    </source>
</evidence>
<reference evidence="5 6" key="1">
    <citation type="submission" date="2019-04" db="EMBL/GenBank/DDBJ databases">
        <title>Friends and foes A comparative genomics study of 23 Aspergillus species from section Flavi.</title>
        <authorList>
            <consortium name="DOE Joint Genome Institute"/>
            <person name="Kjaerbolling I."/>
            <person name="Vesth T."/>
            <person name="Frisvad J.C."/>
            <person name="Nybo J.L."/>
            <person name="Theobald S."/>
            <person name="Kildgaard S."/>
            <person name="Isbrandt T."/>
            <person name="Kuo A."/>
            <person name="Sato A."/>
            <person name="Lyhne E.K."/>
            <person name="Kogle M.E."/>
            <person name="Wiebenga A."/>
            <person name="Kun R.S."/>
            <person name="Lubbers R.J."/>
            <person name="Makela M.R."/>
            <person name="Barry K."/>
            <person name="Chovatia M."/>
            <person name="Clum A."/>
            <person name="Daum C."/>
            <person name="Haridas S."/>
            <person name="He G."/>
            <person name="LaButti K."/>
            <person name="Lipzen A."/>
            <person name="Mondo S."/>
            <person name="Riley R."/>
            <person name="Salamov A."/>
            <person name="Simmons B.A."/>
            <person name="Magnuson J.K."/>
            <person name="Henrissat B."/>
            <person name="Mortensen U.H."/>
            <person name="Larsen T.O."/>
            <person name="Devries R.P."/>
            <person name="Grigoriev I.V."/>
            <person name="Machida M."/>
            <person name="Baker S.E."/>
            <person name="Andersen M.R."/>
        </authorList>
    </citation>
    <scope>NUCLEOTIDE SEQUENCE [LARGE SCALE GENOMIC DNA]</scope>
    <source>
        <strain evidence="5 6">CBS 117625</strain>
    </source>
</reference>
<dbReference type="AlphaFoldDB" id="A0A5N6SDK7"/>
<feature type="domain" description="GPI inositol-deacylase winged helix" evidence="3">
    <location>
        <begin position="455"/>
        <end position="528"/>
    </location>
</feature>
<evidence type="ECO:0000259" key="3">
    <source>
        <dbReference type="Pfam" id="PF22939"/>
    </source>
</evidence>
<dbReference type="InterPro" id="IPR002110">
    <property type="entry name" value="Ankyrin_rpt"/>
</dbReference>
<name>A0A5N6SDK7_ASPPS</name>
<evidence type="ECO:0000256" key="1">
    <source>
        <dbReference type="ARBA" id="ARBA00022737"/>
    </source>
</evidence>
<dbReference type="Pfam" id="PF00023">
    <property type="entry name" value="Ank"/>
    <property type="match status" value="1"/>
</dbReference>
<dbReference type="Pfam" id="PF12796">
    <property type="entry name" value="Ank_2"/>
    <property type="match status" value="1"/>
</dbReference>
<dbReference type="GeneID" id="43640396"/>
<dbReference type="EMBL" id="ML743649">
    <property type="protein sequence ID" value="KAE8131790.1"/>
    <property type="molecule type" value="Genomic_DNA"/>
</dbReference>
<dbReference type="Gene3D" id="3.40.50.300">
    <property type="entry name" value="P-loop containing nucleotide triphosphate hydrolases"/>
    <property type="match status" value="1"/>
</dbReference>
<sequence>MSFGFSIGDFLAVIELANKIRKEFVDAPSQFKAINDEVRNLSFIIQDVEVDLSGKELSDRQKSELRTIADSCRCLLDEIYQKINIYRVLESDHSTGLRRVVRVWKRLKWEPDDIQDLRTRISSNISLLNAFNGRITRGTVAELLQRQDETERQEILGWLSPINHAAQQSDYLSRSQPGTGQWFIDSHKFTEWVEKPEQTLFCPGIPGAGKTTLMSLVIDELYKRYGNDSEIGIVFIYFKFKDEWTMDQLLSILLKQLVQRQPFIPSDLKDIYDYHHKHGTRPPPGEISRCLHTIASSYKKIFMVIDALDEYQSAIQSCDSILPTIFNLQTQSHASLLATSRPIPEISDQFKGMPTLEIRARNEDVQRYLRDHLGRLPRFVSRDAGLQDEIVTEIAEAVDGMFLLAQLHLDSLVGKMSPKALRNALKRLPTGTDAVSLAYKNAMSRIEGQVADQVELAKNVLAWVVCARKRLTVLQLQHALAVEIGETYLDQDNLPEIEDMVSVCAGLVTADARGGVVRLVHHTAERYFEQTWMDWFPAAHCKIAATCITYLSLDIYNTEFQQTLSMEQLFRFSHATPIGDFEVLLKQYPLYTYSARYWASHCLIQPGSYELVLNLLQDETTSAACGRALAIAEEEFWCRSSAALQISGSHLAVYYGLNDILMGLIENSSQTNTPDMNGETPLSWAVRRGNQSVVRLLLEKGADPNTRDNQVRTPLSRAAEQGCETMVKLLLDNCADPSIMDRDGRSSLSWAAEKGHEEAVRLHLEKDVDLESKDKDGRTPLSWAAKNGHTGAAGLLLKKGADVFANDEKGRTPIFWAFDSREKSVVRLLLSTLSIFVSRDGGAGDSLILRSGADIPALEGALVDLGVGVEQFVKFTRITERLYRAPVGGQWLYIKLDR</sequence>
<proteinExistence type="predicted"/>
<dbReference type="Pfam" id="PF24883">
    <property type="entry name" value="NPHP3_N"/>
    <property type="match status" value="1"/>
</dbReference>
<dbReference type="InterPro" id="IPR036770">
    <property type="entry name" value="Ankyrin_rpt-contain_sf"/>
</dbReference>
<keyword evidence="1" id="KW-0677">Repeat</keyword>
<dbReference type="Proteomes" id="UP000325672">
    <property type="component" value="Unassembled WGS sequence"/>
</dbReference>
<feature type="repeat" description="ANK" evidence="2">
    <location>
        <begin position="677"/>
        <end position="709"/>
    </location>
</feature>